<dbReference type="Proteomes" id="UP001071110">
    <property type="component" value="Unassembled WGS sequence"/>
</dbReference>
<gene>
    <name evidence="2" type="ORF">NUW87_04840</name>
</gene>
<evidence type="ECO:0000313" key="3">
    <source>
        <dbReference type="Proteomes" id="UP001071110"/>
    </source>
</evidence>
<accession>A0A9Q4IGY7</accession>
<comment type="caution">
    <text evidence="2">The sequence shown here is derived from an EMBL/GenBank/DDBJ whole genome shotgun (WGS) entry which is preliminary data.</text>
</comment>
<dbReference type="AlphaFoldDB" id="A0A9Q4IGY7"/>
<keyword evidence="3" id="KW-1185">Reference proteome</keyword>
<dbReference type="EMBL" id="JANRML010000004">
    <property type="protein sequence ID" value="MCZ2220700.1"/>
    <property type="molecule type" value="Genomic_DNA"/>
</dbReference>
<name>A0A9Q4IGY7_9CORY</name>
<evidence type="ECO:0000256" key="1">
    <source>
        <dbReference type="SAM" id="MobiDB-lite"/>
    </source>
</evidence>
<organism evidence="2 3">
    <name type="scientific">Corynebacterium pilbarense</name>
    <dbReference type="NCBI Taxonomy" id="1288393"/>
    <lineage>
        <taxon>Bacteria</taxon>
        <taxon>Bacillati</taxon>
        <taxon>Actinomycetota</taxon>
        <taxon>Actinomycetes</taxon>
        <taxon>Mycobacteriales</taxon>
        <taxon>Corynebacteriaceae</taxon>
        <taxon>Corynebacterium</taxon>
    </lineage>
</organism>
<proteinExistence type="predicted"/>
<protein>
    <submittedName>
        <fullName evidence="2">Uncharacterized protein</fullName>
    </submittedName>
</protein>
<evidence type="ECO:0000313" key="2">
    <source>
        <dbReference type="EMBL" id="MCZ2220700.1"/>
    </source>
</evidence>
<sequence>MAEVGLVDTIRKGKRTFYAPATEPDLEVACFLAGVDDSREQQQARFDAERELYSRVLATRAPEEPAPAEQEPQPAPGLFDTPSAPGLTESSSGDLRSVWGDTLVWSAA</sequence>
<reference evidence="2" key="1">
    <citation type="submission" date="2022-08" db="EMBL/GenBank/DDBJ databases">
        <title>Corynebacterium sp. nov., isolated from clinical breast specimens.</title>
        <authorList>
            <person name="Zhang T."/>
        </authorList>
    </citation>
    <scope>NUCLEOTIDE SEQUENCE</scope>
    <source>
        <strain evidence="2">CCUG 57942</strain>
    </source>
</reference>
<dbReference type="RefSeq" id="WP_269027491.1">
    <property type="nucleotide sequence ID" value="NZ_JANRML010000004.1"/>
</dbReference>
<feature type="region of interest" description="Disordered" evidence="1">
    <location>
        <begin position="59"/>
        <end position="95"/>
    </location>
</feature>